<evidence type="ECO:0000313" key="2">
    <source>
        <dbReference type="Proteomes" id="UP001196980"/>
    </source>
</evidence>
<accession>A0ABS6RYG3</accession>
<proteinExistence type="predicted"/>
<dbReference type="InterPro" id="IPR008651">
    <property type="entry name" value="Uncharacterised_HicB"/>
</dbReference>
<protein>
    <submittedName>
        <fullName evidence="1">Type II toxin-antitoxin system HicB family antitoxin</fullName>
    </submittedName>
</protein>
<comment type="caution">
    <text evidence="1">The sequence shown here is derived from an EMBL/GenBank/DDBJ whole genome shotgun (WGS) entry which is preliminary data.</text>
</comment>
<name>A0ABS6RYG3_9BACT</name>
<evidence type="ECO:0000313" key="1">
    <source>
        <dbReference type="EMBL" id="MBV6341668.1"/>
    </source>
</evidence>
<dbReference type="Pfam" id="PF05534">
    <property type="entry name" value="HicB"/>
    <property type="match status" value="1"/>
</dbReference>
<reference evidence="1 2" key="1">
    <citation type="journal article" date="2020" name="J Geophys Res Biogeosci">
        <title>Magnetotaxis as an Adaptation to Enable Bacterial Shuttling of Microbial Sulfur and Sulfur Cycling Across Aquatic Oxic#Anoxic Interfaces.</title>
        <authorList>
            <person name="Li J."/>
            <person name="Liu P."/>
            <person name="Wang J."/>
            <person name="Roberts A.P."/>
            <person name="Pan Y."/>
        </authorList>
    </citation>
    <scope>NUCLEOTIDE SEQUENCE [LARGE SCALE GENOMIC DNA]</scope>
    <source>
        <strain evidence="1 2">MYR-1_YQ</strain>
    </source>
</reference>
<dbReference type="EMBL" id="JABXWD010000135">
    <property type="protein sequence ID" value="MBV6341668.1"/>
    <property type="molecule type" value="Genomic_DNA"/>
</dbReference>
<gene>
    <name evidence="1" type="ORF">HWQ67_08725</name>
</gene>
<feature type="non-terminal residue" evidence="1">
    <location>
        <position position="107"/>
    </location>
</feature>
<dbReference type="Proteomes" id="UP001196980">
    <property type="component" value="Unassembled WGS sequence"/>
</dbReference>
<organism evidence="1 2">
    <name type="scientific">Candidatus Magnetobacterium casense</name>
    <dbReference type="NCBI Taxonomy" id="1455061"/>
    <lineage>
        <taxon>Bacteria</taxon>
        <taxon>Pseudomonadati</taxon>
        <taxon>Nitrospirota</taxon>
        <taxon>Thermodesulfovibrionia</taxon>
        <taxon>Thermodesulfovibrionales</taxon>
        <taxon>Candidatus Magnetobacteriaceae</taxon>
        <taxon>Candidatus Magnetobacterium</taxon>
    </lineage>
</organism>
<sequence length="107" mass="12452">MPYDFKDYTVKIFFDERDDEFGAFIEDIPEVSAYGQTREEAISALSTVFEQWKQIATEKNLAIPPPSNLKEYSGRFVLRIPKSLHKRLEEKAKEDNVSLNQEAIYCI</sequence>
<dbReference type="RefSeq" id="WP_218252297.1">
    <property type="nucleotide sequence ID" value="NZ_JABXWD010000135.1"/>
</dbReference>
<keyword evidence="2" id="KW-1185">Reference proteome</keyword>